<accession>A0A8J5CEX5</accession>
<name>A0A8J5CEX5_ZINOF</name>
<evidence type="ECO:0000313" key="3">
    <source>
        <dbReference type="Proteomes" id="UP000734854"/>
    </source>
</evidence>
<comment type="caution">
    <text evidence="2">The sequence shown here is derived from an EMBL/GenBank/DDBJ whole genome shotgun (WGS) entry which is preliminary data.</text>
</comment>
<organism evidence="2 3">
    <name type="scientific">Zingiber officinale</name>
    <name type="common">Ginger</name>
    <name type="synonym">Amomum zingiber</name>
    <dbReference type="NCBI Taxonomy" id="94328"/>
    <lineage>
        <taxon>Eukaryota</taxon>
        <taxon>Viridiplantae</taxon>
        <taxon>Streptophyta</taxon>
        <taxon>Embryophyta</taxon>
        <taxon>Tracheophyta</taxon>
        <taxon>Spermatophyta</taxon>
        <taxon>Magnoliopsida</taxon>
        <taxon>Liliopsida</taxon>
        <taxon>Zingiberales</taxon>
        <taxon>Zingiberaceae</taxon>
        <taxon>Zingiber</taxon>
    </lineage>
</organism>
<protein>
    <submittedName>
        <fullName evidence="2">Uncharacterized protein</fullName>
    </submittedName>
</protein>
<dbReference type="PANTHER" id="PTHR33696:SF3">
    <property type="entry name" value="FLZ-TYPE DOMAIN-CONTAINING PROTEIN"/>
    <property type="match status" value="1"/>
</dbReference>
<feature type="region of interest" description="Disordered" evidence="1">
    <location>
        <begin position="1"/>
        <end position="27"/>
    </location>
</feature>
<feature type="compositionally biased region" description="Polar residues" evidence="1">
    <location>
        <begin position="13"/>
        <end position="27"/>
    </location>
</feature>
<evidence type="ECO:0000313" key="2">
    <source>
        <dbReference type="EMBL" id="KAG6473129.1"/>
    </source>
</evidence>
<proteinExistence type="predicted"/>
<dbReference type="AlphaFoldDB" id="A0A8J5CEX5"/>
<gene>
    <name evidence="2" type="ORF">ZIOFF_067036</name>
</gene>
<keyword evidence="3" id="KW-1185">Reference proteome</keyword>
<dbReference type="Proteomes" id="UP000734854">
    <property type="component" value="Unassembled WGS sequence"/>
</dbReference>
<dbReference type="EMBL" id="JACMSC010000019">
    <property type="protein sequence ID" value="KAG6473129.1"/>
    <property type="molecule type" value="Genomic_DNA"/>
</dbReference>
<evidence type="ECO:0000256" key="1">
    <source>
        <dbReference type="SAM" id="MobiDB-lite"/>
    </source>
</evidence>
<dbReference type="PANTHER" id="PTHR33696">
    <property type="entry name" value="T22J18.15-RELATED"/>
    <property type="match status" value="1"/>
</dbReference>
<sequence>MGSIPFSWENKPGVSSTTEEMTGASPEQSFTVLPATRKVAGHGLNNNIVPLPPCRSILETSVSKSSKIINGGSKKESKEWEDPFLAAYLKCTAAEASVWTQGRQRRRKKKRDALLEALSCKATTGTRENALVKLSELHQVGSKRV</sequence>
<reference evidence="2 3" key="1">
    <citation type="submission" date="2020-08" db="EMBL/GenBank/DDBJ databases">
        <title>Plant Genome Project.</title>
        <authorList>
            <person name="Zhang R.-G."/>
        </authorList>
    </citation>
    <scope>NUCLEOTIDE SEQUENCE [LARGE SCALE GENOMIC DNA]</scope>
    <source>
        <tissue evidence="2">Rhizome</tissue>
    </source>
</reference>